<dbReference type="GO" id="GO:0032259">
    <property type="term" value="P:methylation"/>
    <property type="evidence" value="ECO:0007669"/>
    <property type="project" value="UniProtKB-KW"/>
</dbReference>
<dbReference type="SUPFAM" id="SSF46767">
    <property type="entry name" value="Methylated DNA-protein cysteine methyltransferase, C-terminal domain"/>
    <property type="match status" value="1"/>
</dbReference>
<accession>A0A540W765</accession>
<dbReference type="Pfam" id="PF01035">
    <property type="entry name" value="DNA_binding_1"/>
    <property type="match status" value="1"/>
</dbReference>
<evidence type="ECO:0000259" key="11">
    <source>
        <dbReference type="Pfam" id="PF01035"/>
    </source>
</evidence>
<dbReference type="SUPFAM" id="SSF53155">
    <property type="entry name" value="Methylated DNA-protein cysteine methyltransferase domain"/>
    <property type="match status" value="1"/>
</dbReference>
<evidence type="ECO:0000256" key="10">
    <source>
        <dbReference type="ARBA" id="ARBA00049348"/>
    </source>
</evidence>
<keyword evidence="6 12" id="KW-0489">Methyltransferase</keyword>
<evidence type="ECO:0000313" key="13">
    <source>
        <dbReference type="Proteomes" id="UP000319103"/>
    </source>
</evidence>
<dbReference type="EMBL" id="VIGB01000003">
    <property type="protein sequence ID" value="TQF04823.1"/>
    <property type="molecule type" value="Genomic_DNA"/>
</dbReference>
<evidence type="ECO:0000313" key="12">
    <source>
        <dbReference type="EMBL" id="TQF04823.1"/>
    </source>
</evidence>
<sequence>MTGQRAGGPIEWLTVASPLPSGPLAVGVTELGVAAVQFLADTLPAGLPQARDERRTAAVCAAFEAYFAGRARRFELPLDWRLTDGPHRTVLQALHGTVPYGETVTYGQLARRSEAFPDLAESPGLAARAVGQMMGANPLPVLVPCHRVVAADGLGGFGSGRVGLDVKRWLLTLEGWLAPTLDWDGPS</sequence>
<comment type="similarity">
    <text evidence="3">Belongs to the MGMT family.</text>
</comment>
<dbReference type="GO" id="GO:0006281">
    <property type="term" value="P:DNA repair"/>
    <property type="evidence" value="ECO:0007669"/>
    <property type="project" value="UniProtKB-KW"/>
</dbReference>
<evidence type="ECO:0000256" key="8">
    <source>
        <dbReference type="ARBA" id="ARBA00022763"/>
    </source>
</evidence>
<dbReference type="AlphaFoldDB" id="A0A540W765"/>
<dbReference type="NCBIfam" id="TIGR00589">
    <property type="entry name" value="ogt"/>
    <property type="match status" value="1"/>
</dbReference>
<dbReference type="CDD" id="cd06445">
    <property type="entry name" value="ATase"/>
    <property type="match status" value="1"/>
</dbReference>
<comment type="function">
    <text evidence="2">Involved in the cellular defense against the biological effects of O6-methylguanine (O6-MeG) and O4-methylthymine (O4-MeT) in DNA. Repairs the methylated nucleobase in DNA by stoichiometrically transferring the methyl group to a cysteine residue in the enzyme. This is a suicide reaction: the enzyme is irreversibly inactivated.</text>
</comment>
<dbReference type="InterPro" id="IPR001497">
    <property type="entry name" value="MethylDNA_cys_MeTrfase_AS"/>
</dbReference>
<keyword evidence="7 12" id="KW-0808">Transferase</keyword>
<dbReference type="GO" id="GO:0003908">
    <property type="term" value="F:methylated-DNA-[protein]-cysteine S-methyltransferase activity"/>
    <property type="evidence" value="ECO:0007669"/>
    <property type="project" value="UniProtKB-EC"/>
</dbReference>
<name>A0A540W765_9ACTN</name>
<comment type="caution">
    <text evidence="12">The sequence shown here is derived from an EMBL/GenBank/DDBJ whole genome shotgun (WGS) entry which is preliminary data.</text>
</comment>
<dbReference type="InterPro" id="IPR014048">
    <property type="entry name" value="MethylDNA_cys_MeTrfase_DNA-bd"/>
</dbReference>
<keyword evidence="8" id="KW-0227">DNA damage</keyword>
<dbReference type="Gene3D" id="3.30.160.70">
    <property type="entry name" value="Methylated DNA-protein cysteine methyltransferase domain"/>
    <property type="match status" value="1"/>
</dbReference>
<evidence type="ECO:0000256" key="9">
    <source>
        <dbReference type="ARBA" id="ARBA00023204"/>
    </source>
</evidence>
<keyword evidence="9" id="KW-0234">DNA repair</keyword>
<protein>
    <recommendedName>
        <fullName evidence="5">Methylated-DNA--protein-cysteine methyltransferase</fullName>
        <ecNumber evidence="4">2.1.1.63</ecNumber>
    </recommendedName>
</protein>
<organism evidence="12 13">
    <name type="scientific">Kitasatospora acidiphila</name>
    <dbReference type="NCBI Taxonomy" id="2567942"/>
    <lineage>
        <taxon>Bacteria</taxon>
        <taxon>Bacillati</taxon>
        <taxon>Actinomycetota</taxon>
        <taxon>Actinomycetes</taxon>
        <taxon>Kitasatosporales</taxon>
        <taxon>Streptomycetaceae</taxon>
        <taxon>Kitasatospora</taxon>
    </lineage>
</organism>
<comment type="catalytic activity">
    <reaction evidence="1">
        <text>a 4-O-methyl-thymidine in DNA + L-cysteinyl-[protein] = a thymidine in DNA + S-methyl-L-cysteinyl-[protein]</text>
        <dbReference type="Rhea" id="RHEA:53428"/>
        <dbReference type="Rhea" id="RHEA-COMP:10131"/>
        <dbReference type="Rhea" id="RHEA-COMP:10132"/>
        <dbReference type="Rhea" id="RHEA-COMP:13555"/>
        <dbReference type="Rhea" id="RHEA-COMP:13556"/>
        <dbReference type="ChEBI" id="CHEBI:29950"/>
        <dbReference type="ChEBI" id="CHEBI:82612"/>
        <dbReference type="ChEBI" id="CHEBI:137386"/>
        <dbReference type="ChEBI" id="CHEBI:137387"/>
        <dbReference type="EC" id="2.1.1.63"/>
    </reaction>
</comment>
<evidence type="ECO:0000256" key="7">
    <source>
        <dbReference type="ARBA" id="ARBA00022679"/>
    </source>
</evidence>
<dbReference type="RefSeq" id="WP_141635378.1">
    <property type="nucleotide sequence ID" value="NZ_VIGB01000003.1"/>
</dbReference>
<keyword evidence="13" id="KW-1185">Reference proteome</keyword>
<dbReference type="Proteomes" id="UP000319103">
    <property type="component" value="Unassembled WGS sequence"/>
</dbReference>
<gene>
    <name evidence="12" type="ORF">E6W39_24595</name>
</gene>
<dbReference type="InterPro" id="IPR036388">
    <property type="entry name" value="WH-like_DNA-bd_sf"/>
</dbReference>
<dbReference type="InterPro" id="IPR036217">
    <property type="entry name" value="MethylDNA_cys_MeTrfase_DNAb"/>
</dbReference>
<evidence type="ECO:0000256" key="2">
    <source>
        <dbReference type="ARBA" id="ARBA00003317"/>
    </source>
</evidence>
<evidence type="ECO:0000256" key="6">
    <source>
        <dbReference type="ARBA" id="ARBA00022603"/>
    </source>
</evidence>
<comment type="catalytic activity">
    <reaction evidence="10">
        <text>a 6-O-methyl-2'-deoxyguanosine in DNA + L-cysteinyl-[protein] = S-methyl-L-cysteinyl-[protein] + a 2'-deoxyguanosine in DNA</text>
        <dbReference type="Rhea" id="RHEA:24000"/>
        <dbReference type="Rhea" id="RHEA-COMP:10131"/>
        <dbReference type="Rhea" id="RHEA-COMP:10132"/>
        <dbReference type="Rhea" id="RHEA-COMP:11367"/>
        <dbReference type="Rhea" id="RHEA-COMP:11368"/>
        <dbReference type="ChEBI" id="CHEBI:29950"/>
        <dbReference type="ChEBI" id="CHEBI:82612"/>
        <dbReference type="ChEBI" id="CHEBI:85445"/>
        <dbReference type="ChEBI" id="CHEBI:85448"/>
        <dbReference type="EC" id="2.1.1.63"/>
    </reaction>
</comment>
<feature type="domain" description="Methylated-DNA-[protein]-cysteine S-methyltransferase DNA binding" evidence="11">
    <location>
        <begin position="88"/>
        <end position="175"/>
    </location>
</feature>
<dbReference type="OrthoDB" id="9802228at2"/>
<evidence type="ECO:0000256" key="5">
    <source>
        <dbReference type="ARBA" id="ARBA00015377"/>
    </source>
</evidence>
<dbReference type="InterPro" id="IPR036631">
    <property type="entry name" value="MGMT_N_sf"/>
</dbReference>
<evidence type="ECO:0000256" key="1">
    <source>
        <dbReference type="ARBA" id="ARBA00001286"/>
    </source>
</evidence>
<dbReference type="PANTHER" id="PTHR46460">
    <property type="entry name" value="METHYLATED-DNA--PROTEIN-CYSTEINE METHYLTRANSFERASE"/>
    <property type="match status" value="1"/>
</dbReference>
<dbReference type="EC" id="2.1.1.63" evidence="4"/>
<reference evidence="12 13" key="1">
    <citation type="submission" date="2019-06" db="EMBL/GenBank/DDBJ databases">
        <title>Description of Kitasatospora acidophila sp. nov. isolated from pine grove soil, and reclassification of Streptomyces novaecaesareae to Kitasatospora novaeceasareae comb. nov.</title>
        <authorList>
            <person name="Kim M.J."/>
        </authorList>
    </citation>
    <scope>NUCLEOTIDE SEQUENCE [LARGE SCALE GENOMIC DNA]</scope>
    <source>
        <strain evidence="12 13">MMS16-CNU292</strain>
    </source>
</reference>
<proteinExistence type="inferred from homology"/>
<evidence type="ECO:0000256" key="4">
    <source>
        <dbReference type="ARBA" id="ARBA00011918"/>
    </source>
</evidence>
<dbReference type="Gene3D" id="1.10.10.10">
    <property type="entry name" value="Winged helix-like DNA-binding domain superfamily/Winged helix DNA-binding domain"/>
    <property type="match status" value="1"/>
</dbReference>
<dbReference type="PROSITE" id="PS00374">
    <property type="entry name" value="MGMT"/>
    <property type="match status" value="1"/>
</dbReference>
<dbReference type="PANTHER" id="PTHR46460:SF1">
    <property type="entry name" value="METHYLATED-DNA--PROTEIN-CYSTEINE METHYLTRANSFERASE"/>
    <property type="match status" value="1"/>
</dbReference>
<evidence type="ECO:0000256" key="3">
    <source>
        <dbReference type="ARBA" id="ARBA00008711"/>
    </source>
</evidence>